<sequence>MRRSRLAGVLSRLGAPRPLSLGAGDAFARPARAILTVIALAIGIATLVFAVAFENTTGELGGNRAGYGMAQDVEVYRYPAYSDADLSRLLAAQPETRLVVATRYLHVGVPGASDPPPLVGMRGDAPGLGYGARTGRWFAAPGEAVVGALTARDAHLRLGDRITVIFEGKPLTLKVVGVVDDFSLSGRGFRVGWDTLTASQPDITPDDYLVKLRAASNAAAFANRVGASGPESLNATATSLEQVDFYTGLITGMIGGLTVVLVLVAAVGVFNATLLSTRERSHDIATLKALGMTAGQIAMMVTGSALVLAVVASVIGVPLGVWLTGAVFSAMFEFLGVIVDSSRSFGPVTLLLVFSATVAVALAGAALPARWAAASPVADVLRSE</sequence>
<organism evidence="10 11">
    <name type="scientific">Candidatus Nephthysia bennettiae</name>
    <dbReference type="NCBI Taxonomy" id="3127016"/>
    <lineage>
        <taxon>Bacteria</taxon>
        <taxon>Bacillati</taxon>
        <taxon>Candidatus Dormiibacterota</taxon>
        <taxon>Candidatus Dormibacteria</taxon>
        <taxon>Candidatus Dormibacterales</taxon>
        <taxon>Candidatus Dormibacteraceae</taxon>
        <taxon>Candidatus Nephthysia</taxon>
    </lineage>
</organism>
<feature type="transmembrane region" description="Helical" evidence="7">
    <location>
        <begin position="290"/>
        <end position="312"/>
    </location>
</feature>
<dbReference type="GO" id="GO:0022857">
    <property type="term" value="F:transmembrane transporter activity"/>
    <property type="evidence" value="ECO:0007669"/>
    <property type="project" value="TreeGrafter"/>
</dbReference>
<feature type="domain" description="ABC3 transporter permease C-terminal" evidence="8">
    <location>
        <begin position="258"/>
        <end position="370"/>
    </location>
</feature>
<dbReference type="GO" id="GO:0005886">
    <property type="term" value="C:plasma membrane"/>
    <property type="evidence" value="ECO:0007669"/>
    <property type="project" value="UniProtKB-SubCell"/>
</dbReference>
<dbReference type="EMBL" id="JAEKNR010000118">
    <property type="protein sequence ID" value="MBJ7598603.1"/>
    <property type="molecule type" value="Genomic_DNA"/>
</dbReference>
<dbReference type="Pfam" id="PF02687">
    <property type="entry name" value="FtsX"/>
    <property type="match status" value="1"/>
</dbReference>
<evidence type="ECO:0000256" key="2">
    <source>
        <dbReference type="ARBA" id="ARBA00022475"/>
    </source>
</evidence>
<name>A0A934K8J4_9BACT</name>
<feature type="domain" description="MacB-like periplasmic core" evidence="9">
    <location>
        <begin position="34"/>
        <end position="225"/>
    </location>
</feature>
<evidence type="ECO:0000256" key="3">
    <source>
        <dbReference type="ARBA" id="ARBA00022692"/>
    </source>
</evidence>
<dbReference type="InterPro" id="IPR025857">
    <property type="entry name" value="MacB_PCD"/>
</dbReference>
<accession>A0A934K8J4</accession>
<dbReference type="PANTHER" id="PTHR30572">
    <property type="entry name" value="MEMBRANE COMPONENT OF TRANSPORTER-RELATED"/>
    <property type="match status" value="1"/>
</dbReference>
<evidence type="ECO:0000259" key="8">
    <source>
        <dbReference type="Pfam" id="PF02687"/>
    </source>
</evidence>
<dbReference type="PANTHER" id="PTHR30572:SF4">
    <property type="entry name" value="ABC TRANSPORTER PERMEASE YTRF"/>
    <property type="match status" value="1"/>
</dbReference>
<dbReference type="InterPro" id="IPR050250">
    <property type="entry name" value="Macrolide_Exporter_MacB"/>
</dbReference>
<keyword evidence="11" id="KW-1185">Reference proteome</keyword>
<feature type="transmembrane region" description="Helical" evidence="7">
    <location>
        <begin position="245"/>
        <end position="270"/>
    </location>
</feature>
<feature type="transmembrane region" description="Helical" evidence="7">
    <location>
        <begin position="345"/>
        <end position="367"/>
    </location>
</feature>
<gene>
    <name evidence="10" type="ORF">JF922_11025</name>
</gene>
<feature type="transmembrane region" description="Helical" evidence="7">
    <location>
        <begin position="32"/>
        <end position="53"/>
    </location>
</feature>
<protein>
    <submittedName>
        <fullName evidence="10">ABC transporter permease</fullName>
    </submittedName>
</protein>
<evidence type="ECO:0000256" key="5">
    <source>
        <dbReference type="ARBA" id="ARBA00023136"/>
    </source>
</evidence>
<keyword evidence="5 7" id="KW-0472">Membrane</keyword>
<keyword evidence="4 7" id="KW-1133">Transmembrane helix</keyword>
<evidence type="ECO:0000256" key="6">
    <source>
        <dbReference type="ARBA" id="ARBA00038076"/>
    </source>
</evidence>
<keyword evidence="3 7" id="KW-0812">Transmembrane</keyword>
<evidence type="ECO:0000313" key="11">
    <source>
        <dbReference type="Proteomes" id="UP000612893"/>
    </source>
</evidence>
<evidence type="ECO:0000256" key="4">
    <source>
        <dbReference type="ARBA" id="ARBA00022989"/>
    </source>
</evidence>
<comment type="caution">
    <text evidence="10">The sequence shown here is derived from an EMBL/GenBank/DDBJ whole genome shotgun (WGS) entry which is preliminary data.</text>
</comment>
<reference evidence="10" key="1">
    <citation type="submission" date="2020-10" db="EMBL/GenBank/DDBJ databases">
        <title>Ca. Dormibacterota MAGs.</title>
        <authorList>
            <person name="Montgomery K."/>
        </authorList>
    </citation>
    <scope>NUCLEOTIDE SEQUENCE [LARGE SCALE GENOMIC DNA]</scope>
    <source>
        <strain evidence="10">SC8812_S17_10</strain>
    </source>
</reference>
<evidence type="ECO:0000256" key="1">
    <source>
        <dbReference type="ARBA" id="ARBA00004651"/>
    </source>
</evidence>
<feature type="transmembrane region" description="Helical" evidence="7">
    <location>
        <begin position="319"/>
        <end position="339"/>
    </location>
</feature>
<evidence type="ECO:0000256" key="7">
    <source>
        <dbReference type="SAM" id="Phobius"/>
    </source>
</evidence>
<dbReference type="Pfam" id="PF12704">
    <property type="entry name" value="MacB_PCD"/>
    <property type="match status" value="1"/>
</dbReference>
<evidence type="ECO:0000313" key="10">
    <source>
        <dbReference type="EMBL" id="MBJ7598603.1"/>
    </source>
</evidence>
<evidence type="ECO:0000259" key="9">
    <source>
        <dbReference type="Pfam" id="PF12704"/>
    </source>
</evidence>
<keyword evidence="2" id="KW-1003">Cell membrane</keyword>
<dbReference type="AlphaFoldDB" id="A0A934K8J4"/>
<dbReference type="InterPro" id="IPR003838">
    <property type="entry name" value="ABC3_permease_C"/>
</dbReference>
<proteinExistence type="inferred from homology"/>
<comment type="similarity">
    <text evidence="6">Belongs to the ABC-4 integral membrane protein family.</text>
</comment>
<dbReference type="RefSeq" id="WP_338201739.1">
    <property type="nucleotide sequence ID" value="NZ_JAEKNR010000118.1"/>
</dbReference>
<dbReference type="Proteomes" id="UP000612893">
    <property type="component" value="Unassembled WGS sequence"/>
</dbReference>
<comment type="subcellular location">
    <subcellularLocation>
        <location evidence="1">Cell membrane</location>
        <topology evidence="1">Multi-pass membrane protein</topology>
    </subcellularLocation>
</comment>